<keyword evidence="3" id="KW-1185">Reference proteome</keyword>
<sequence>MFVRKLLGTVLGGAFIAAAGVVVTAAPAQADTLGSGAGAECSGSGCSVTVRYSGSAAPAPGSPRHVASVPPTCWYGDPLTPQQLLQKWDDATADGHYSGIDHLRLYGSRAEIEEVANNEDLQDARWYQLRCRTGIGLDDPEAIDYAGESVNMAPGGDHPYARITRLIRPGESAPAPLVDVETLRDAAYDSMTIPDPDLERNPTVSAAAATLVNLDTFFWADDYQDTWDITASVGPISATVIARGNRWILSSPAGGATCDFAQLTRAWSAGTSPEEGCTITFGRSSRGYANGFPVDVNASWETSWTGVPGPSAPTPLDPLSTSSTDFVPVMESQALVTTVG</sequence>
<proteinExistence type="predicted"/>
<comment type="caution">
    <text evidence="2">The sequence shown here is derived from an EMBL/GenBank/DDBJ whole genome shotgun (WGS) entry which is preliminary data.</text>
</comment>
<keyword evidence="1" id="KW-0732">Signal</keyword>
<evidence type="ECO:0000313" key="3">
    <source>
        <dbReference type="Proteomes" id="UP001240447"/>
    </source>
</evidence>
<feature type="signal peptide" evidence="1">
    <location>
        <begin position="1"/>
        <end position="30"/>
    </location>
</feature>
<gene>
    <name evidence="2" type="ORF">J2S59_002013</name>
</gene>
<name>A0ABT9NP70_9ACTN</name>
<protein>
    <submittedName>
        <fullName evidence="2">Uncharacterized protein</fullName>
    </submittedName>
</protein>
<feature type="chain" id="PRO_5047374707" evidence="1">
    <location>
        <begin position="31"/>
        <end position="340"/>
    </location>
</feature>
<reference evidence="2 3" key="1">
    <citation type="submission" date="2023-07" db="EMBL/GenBank/DDBJ databases">
        <title>Sequencing the genomes of 1000 actinobacteria strains.</title>
        <authorList>
            <person name="Klenk H.-P."/>
        </authorList>
    </citation>
    <scope>NUCLEOTIDE SEQUENCE [LARGE SCALE GENOMIC DNA]</scope>
    <source>
        <strain evidence="2 3">GD13</strain>
    </source>
</reference>
<evidence type="ECO:0000256" key="1">
    <source>
        <dbReference type="SAM" id="SignalP"/>
    </source>
</evidence>
<dbReference type="EMBL" id="JAUSQM010000001">
    <property type="protein sequence ID" value="MDP9822204.1"/>
    <property type="molecule type" value="Genomic_DNA"/>
</dbReference>
<dbReference type="RefSeq" id="WP_306825065.1">
    <property type="nucleotide sequence ID" value="NZ_JAUSQM010000001.1"/>
</dbReference>
<evidence type="ECO:0000313" key="2">
    <source>
        <dbReference type="EMBL" id="MDP9822204.1"/>
    </source>
</evidence>
<organism evidence="2 3">
    <name type="scientific">Nocardioides massiliensis</name>
    <dbReference type="NCBI Taxonomy" id="1325935"/>
    <lineage>
        <taxon>Bacteria</taxon>
        <taxon>Bacillati</taxon>
        <taxon>Actinomycetota</taxon>
        <taxon>Actinomycetes</taxon>
        <taxon>Propionibacteriales</taxon>
        <taxon>Nocardioidaceae</taxon>
        <taxon>Nocardioides</taxon>
    </lineage>
</organism>
<accession>A0ABT9NP70</accession>
<dbReference type="Proteomes" id="UP001240447">
    <property type="component" value="Unassembled WGS sequence"/>
</dbReference>